<dbReference type="PROSITE" id="PS51409">
    <property type="entry name" value="ARGINASE_2"/>
    <property type="match status" value="1"/>
</dbReference>
<sequence length="268" mass="30771">MRVHIYSMNDNITVFDFSGIYNEESFYQNDKSSHFCIINCRDIPGTNCMCDDEAIAQIKKRISEKAFEMTKDADENKRFAAFAKGIHFIDSGNYHYMSAIITDMIKEPFSLVVLDHHPDMQPPMFGDILSCGGWVMRVIENNPYVKDIHVIGADRNLIEKLDKNDAKRVSFYDVSDVRDKLPETQYPVFLSIDKDVVRREELVTNWDQGEMTKEELITFIKDLFNSREVIGVDICGECAPDQEGIDVGKEAQINDEFNIEIIKGIVDL</sequence>
<dbReference type="PANTHER" id="PTHR11358:SF41">
    <property type="entry name" value="ARGINASE"/>
    <property type="match status" value="1"/>
</dbReference>
<dbReference type="Pfam" id="PF00491">
    <property type="entry name" value="Arginase"/>
    <property type="match status" value="1"/>
</dbReference>
<proteinExistence type="inferred from homology"/>
<evidence type="ECO:0000313" key="2">
    <source>
        <dbReference type="EMBL" id="SCX77690.1"/>
    </source>
</evidence>
<dbReference type="Gene3D" id="3.40.800.10">
    <property type="entry name" value="Ureohydrolase domain"/>
    <property type="match status" value="1"/>
</dbReference>
<comment type="similarity">
    <text evidence="1">Belongs to the arginase family.</text>
</comment>
<dbReference type="PANTHER" id="PTHR11358">
    <property type="entry name" value="ARGINASE/AGMATINASE"/>
    <property type="match status" value="1"/>
</dbReference>
<dbReference type="AlphaFoldDB" id="A0A1G5AIM7"/>
<organism evidence="2 3">
    <name type="scientific">Butyrivibrio hungatei</name>
    <dbReference type="NCBI Taxonomy" id="185008"/>
    <lineage>
        <taxon>Bacteria</taxon>
        <taxon>Bacillati</taxon>
        <taxon>Bacillota</taxon>
        <taxon>Clostridia</taxon>
        <taxon>Lachnospirales</taxon>
        <taxon>Lachnospiraceae</taxon>
        <taxon>Butyrivibrio</taxon>
    </lineage>
</organism>
<dbReference type="InterPro" id="IPR023696">
    <property type="entry name" value="Ureohydrolase_dom_sf"/>
</dbReference>
<reference evidence="3" key="1">
    <citation type="submission" date="2016-10" db="EMBL/GenBank/DDBJ databases">
        <authorList>
            <person name="Varghese N."/>
            <person name="Submissions S."/>
        </authorList>
    </citation>
    <scope>NUCLEOTIDE SEQUENCE [LARGE SCALE GENOMIC DNA]</scope>
    <source>
        <strain evidence="3">XBD2006</strain>
    </source>
</reference>
<evidence type="ECO:0000256" key="1">
    <source>
        <dbReference type="PROSITE-ProRule" id="PRU00742"/>
    </source>
</evidence>
<dbReference type="GO" id="GO:0046872">
    <property type="term" value="F:metal ion binding"/>
    <property type="evidence" value="ECO:0007669"/>
    <property type="project" value="InterPro"/>
</dbReference>
<keyword evidence="3" id="KW-1185">Reference proteome</keyword>
<dbReference type="GO" id="GO:0033389">
    <property type="term" value="P:putrescine biosynthetic process from arginine, via agmatine"/>
    <property type="evidence" value="ECO:0007669"/>
    <property type="project" value="TreeGrafter"/>
</dbReference>
<dbReference type="OrthoDB" id="9805406at2"/>
<dbReference type="Proteomes" id="UP000183047">
    <property type="component" value="Unassembled WGS sequence"/>
</dbReference>
<dbReference type="InterPro" id="IPR006035">
    <property type="entry name" value="Ureohydrolase"/>
</dbReference>
<gene>
    <name evidence="2" type="ORF">SAMN02910451_00279</name>
</gene>
<dbReference type="PIRSF" id="PIRSF036979">
    <property type="entry name" value="Arginase"/>
    <property type="match status" value="1"/>
</dbReference>
<accession>A0A1G5AIM7</accession>
<name>A0A1G5AIM7_9FIRM</name>
<dbReference type="GO" id="GO:0008783">
    <property type="term" value="F:agmatinase activity"/>
    <property type="evidence" value="ECO:0007669"/>
    <property type="project" value="TreeGrafter"/>
</dbReference>
<dbReference type="EMBL" id="FMUR01000003">
    <property type="protein sequence ID" value="SCX77690.1"/>
    <property type="molecule type" value="Genomic_DNA"/>
</dbReference>
<evidence type="ECO:0000313" key="3">
    <source>
        <dbReference type="Proteomes" id="UP000183047"/>
    </source>
</evidence>
<dbReference type="SUPFAM" id="SSF52768">
    <property type="entry name" value="Arginase/deacetylase"/>
    <property type="match status" value="1"/>
</dbReference>
<protein>
    <submittedName>
        <fullName evidence="2">Arginase family protein</fullName>
    </submittedName>
</protein>